<protein>
    <submittedName>
        <fullName evidence="1">Uncharacterized protein</fullName>
    </submittedName>
</protein>
<name>A0A4Q9MJW1_9APHY</name>
<sequence>MSDQVFVVNVPKLAAYYDSGRQCLSQTVLSWSTFLELHGSNTKVSAAPPGMSILLCHALVKIQNDRDLPLILPFPQDGTRTLGDMVAFAACILEFPVAYVPSGDGSDPFLAGIPLDVYECVLVQPVLGLPEHIMLKFSCPQTITAEVSELRPDVLGERLRARFAERLERAGFRGTLLLRHTVETMDRVAL</sequence>
<evidence type="ECO:0000313" key="1">
    <source>
        <dbReference type="EMBL" id="TBU27227.1"/>
    </source>
</evidence>
<gene>
    <name evidence="1" type="ORF">BD311DRAFT_761061</name>
</gene>
<dbReference type="Proteomes" id="UP000292957">
    <property type="component" value="Unassembled WGS sequence"/>
</dbReference>
<dbReference type="AlphaFoldDB" id="A0A4Q9MJW1"/>
<dbReference type="EMBL" id="ML143435">
    <property type="protein sequence ID" value="TBU27227.1"/>
    <property type="molecule type" value="Genomic_DNA"/>
</dbReference>
<dbReference type="OrthoDB" id="3267419at2759"/>
<reference evidence="1" key="1">
    <citation type="submission" date="2019-01" db="EMBL/GenBank/DDBJ databases">
        <title>Draft genome sequences of three monokaryotic isolates of the white-rot basidiomycete fungus Dichomitus squalens.</title>
        <authorList>
            <consortium name="DOE Joint Genome Institute"/>
            <person name="Lopez S.C."/>
            <person name="Andreopoulos B."/>
            <person name="Pangilinan J."/>
            <person name="Lipzen A."/>
            <person name="Riley R."/>
            <person name="Ahrendt S."/>
            <person name="Ng V."/>
            <person name="Barry K."/>
            <person name="Daum C."/>
            <person name="Grigoriev I.V."/>
            <person name="Hilden K.S."/>
            <person name="Makela M.R."/>
            <person name="de Vries R.P."/>
        </authorList>
    </citation>
    <scope>NUCLEOTIDE SEQUENCE [LARGE SCALE GENOMIC DNA]</scope>
    <source>
        <strain evidence="1">OM18370.1</strain>
    </source>
</reference>
<accession>A0A4Q9MJW1</accession>
<organism evidence="1">
    <name type="scientific">Dichomitus squalens</name>
    <dbReference type="NCBI Taxonomy" id="114155"/>
    <lineage>
        <taxon>Eukaryota</taxon>
        <taxon>Fungi</taxon>
        <taxon>Dikarya</taxon>
        <taxon>Basidiomycota</taxon>
        <taxon>Agaricomycotina</taxon>
        <taxon>Agaricomycetes</taxon>
        <taxon>Polyporales</taxon>
        <taxon>Polyporaceae</taxon>
        <taxon>Dichomitus</taxon>
    </lineage>
</organism>
<proteinExistence type="predicted"/>